<dbReference type="SMART" id="SM00345">
    <property type="entry name" value="HTH_GNTR"/>
    <property type="match status" value="1"/>
</dbReference>
<evidence type="ECO:0000313" key="5">
    <source>
        <dbReference type="EMBL" id="MCV9386425.1"/>
    </source>
</evidence>
<dbReference type="EMBL" id="JAOYOD010000001">
    <property type="protein sequence ID" value="MCV9386425.1"/>
    <property type="molecule type" value="Genomic_DNA"/>
</dbReference>
<feature type="domain" description="HTH gntR-type" evidence="4">
    <location>
        <begin position="7"/>
        <end position="75"/>
    </location>
</feature>
<dbReference type="PROSITE" id="PS50949">
    <property type="entry name" value="HTH_GNTR"/>
    <property type="match status" value="1"/>
</dbReference>
<keyword evidence="1" id="KW-0805">Transcription regulation</keyword>
<evidence type="ECO:0000313" key="6">
    <source>
        <dbReference type="Proteomes" id="UP001300692"/>
    </source>
</evidence>
<dbReference type="SUPFAM" id="SSF46785">
    <property type="entry name" value="Winged helix' DNA-binding domain"/>
    <property type="match status" value="1"/>
</dbReference>
<protein>
    <submittedName>
        <fullName evidence="5">GntR family transcriptional regulator</fullName>
    </submittedName>
</protein>
<keyword evidence="3" id="KW-0804">Transcription</keyword>
<dbReference type="PANTHER" id="PTHR38445:SF10">
    <property type="entry name" value="GNTR-FAMILY TRANSCRIPTIONAL REGULATOR"/>
    <property type="match status" value="1"/>
</dbReference>
<dbReference type="CDD" id="cd07377">
    <property type="entry name" value="WHTH_GntR"/>
    <property type="match status" value="1"/>
</dbReference>
<dbReference type="InterPro" id="IPR000524">
    <property type="entry name" value="Tscrpt_reg_HTH_GntR"/>
</dbReference>
<keyword evidence="2" id="KW-0238">DNA-binding</keyword>
<evidence type="ECO:0000259" key="4">
    <source>
        <dbReference type="PROSITE" id="PS50949"/>
    </source>
</evidence>
<dbReference type="Gene3D" id="1.10.287.100">
    <property type="match status" value="1"/>
</dbReference>
<dbReference type="InterPro" id="IPR036388">
    <property type="entry name" value="WH-like_DNA-bd_sf"/>
</dbReference>
<keyword evidence="6" id="KW-1185">Reference proteome</keyword>
<dbReference type="RefSeq" id="WP_264137216.1">
    <property type="nucleotide sequence ID" value="NZ_JAOYOD010000001.1"/>
</dbReference>
<dbReference type="PANTHER" id="PTHR38445">
    <property type="entry name" value="HTH-TYPE TRANSCRIPTIONAL REPRESSOR YTRA"/>
    <property type="match status" value="1"/>
</dbReference>
<dbReference type="Gene3D" id="1.10.10.10">
    <property type="entry name" value="Winged helix-like DNA-binding domain superfamily/Winged helix DNA-binding domain"/>
    <property type="match status" value="1"/>
</dbReference>
<organism evidence="5 6">
    <name type="scientific">Reichenbachiella ulvae</name>
    <dbReference type="NCBI Taxonomy" id="2980104"/>
    <lineage>
        <taxon>Bacteria</taxon>
        <taxon>Pseudomonadati</taxon>
        <taxon>Bacteroidota</taxon>
        <taxon>Cytophagia</taxon>
        <taxon>Cytophagales</taxon>
        <taxon>Reichenbachiellaceae</taxon>
        <taxon>Reichenbachiella</taxon>
    </lineage>
</organism>
<sequence length="122" mass="14464">MDFNDNQAIYLQIAELLCENILTQEWKPGDRIPSVRETAINMEVNPNTVMRTFNYLQEKEIIFNKRGIGYFVSEQGYAKTMELKKNDFIHQELPRIFKEMTLLNMSMKDVEALFEDYQSKNL</sequence>
<dbReference type="Pfam" id="PF00392">
    <property type="entry name" value="GntR"/>
    <property type="match status" value="1"/>
</dbReference>
<proteinExistence type="predicted"/>
<dbReference type="InterPro" id="IPR036390">
    <property type="entry name" value="WH_DNA-bd_sf"/>
</dbReference>
<reference evidence="5 6" key="1">
    <citation type="submission" date="2022-10" db="EMBL/GenBank/DDBJ databases">
        <title>Comparative genomics and taxonomic characterization of three novel marine species of genus Reichenbachiella exhibiting antioxidant and polysaccharide degradation activities.</title>
        <authorList>
            <person name="Muhammad N."/>
            <person name="Lee Y.-J."/>
            <person name="Ko J."/>
            <person name="Kim S.-G."/>
        </authorList>
    </citation>
    <scope>NUCLEOTIDE SEQUENCE [LARGE SCALE GENOMIC DNA]</scope>
    <source>
        <strain evidence="5 6">ABR2-5</strain>
    </source>
</reference>
<evidence type="ECO:0000256" key="1">
    <source>
        <dbReference type="ARBA" id="ARBA00023015"/>
    </source>
</evidence>
<evidence type="ECO:0000256" key="2">
    <source>
        <dbReference type="ARBA" id="ARBA00023125"/>
    </source>
</evidence>
<name>A0ABT3CRU2_9BACT</name>
<accession>A0ABT3CRU2</accession>
<evidence type="ECO:0000256" key="3">
    <source>
        <dbReference type="ARBA" id="ARBA00023163"/>
    </source>
</evidence>
<dbReference type="Proteomes" id="UP001300692">
    <property type="component" value="Unassembled WGS sequence"/>
</dbReference>
<comment type="caution">
    <text evidence="5">The sequence shown here is derived from an EMBL/GenBank/DDBJ whole genome shotgun (WGS) entry which is preliminary data.</text>
</comment>
<gene>
    <name evidence="5" type="ORF">N7U62_07105</name>
</gene>